<evidence type="ECO:0008006" key="9">
    <source>
        <dbReference type="Google" id="ProtNLM"/>
    </source>
</evidence>
<dbReference type="SUPFAM" id="SSF55785">
    <property type="entry name" value="PYP-like sensor domain (PAS domain)"/>
    <property type="match status" value="1"/>
</dbReference>
<feature type="compositionally biased region" description="Polar residues" evidence="4">
    <location>
        <begin position="1"/>
        <end position="12"/>
    </location>
</feature>
<name>A0ABP0DUT9_9PEZI</name>
<dbReference type="EMBL" id="CAWUON010000063">
    <property type="protein sequence ID" value="CAK7270752.1"/>
    <property type="molecule type" value="Genomic_DNA"/>
</dbReference>
<evidence type="ECO:0000256" key="1">
    <source>
        <dbReference type="ARBA" id="ARBA00022630"/>
    </source>
</evidence>
<reference evidence="7 8" key="1">
    <citation type="submission" date="2024-01" db="EMBL/GenBank/DDBJ databases">
        <authorList>
            <person name="Allen C."/>
            <person name="Tagirdzhanova G."/>
        </authorList>
    </citation>
    <scope>NUCLEOTIDE SEQUENCE [LARGE SCALE GENOMIC DNA]</scope>
    <source>
        <strain evidence="7 8">CBS 119000</strain>
    </source>
</reference>
<dbReference type="Gene3D" id="3.30.450.20">
    <property type="entry name" value="PAS domain"/>
    <property type="match status" value="1"/>
</dbReference>
<sequence>MPSSSRKSSIQRPATAVVKLNTGSGYEIIRPHSTSAHQASRNPKGPSTFERRRSLPDQTPPPLPTISHETTKPPPELAHLVPVGAAAEKRRYNIATSPSMMMSGARSTHSDRGEYERSWNRTGSNSSAEEILSLQRLRSNSGLSLHTNSSALRRYTEYNADGSTRLPPTDEHLPSDGQYGEELYSGRGNGRPGTSGTPAVPKLLSWEMVEAILKDPGSLERLVDYTRAYGGTENLVFLQKVEQYNKALHSVTALMANISTRFTCMTATEPLNLPPQLSRAFNADIKHVSSSILPGLDMLYNDVSTYVRERILRDLYPSFVQHQLAICMRSSLGADPAITAGNTAFRFEGLGSAFCLTDPYRPDNPVVYASDAFAQVLGYNRSEEIPRKGRFFRGPELDNGDSFVEDLILTQNHRNNRPFWSVVFGCPLKTASGRVRFVLSGLVDVTDATKSQTDVVRVMSTSPTPTAILSRGMSLGGPGSKSVPLLQQLEMG</sequence>
<feature type="compositionally biased region" description="Polar residues" evidence="4">
    <location>
        <begin position="32"/>
        <end position="41"/>
    </location>
</feature>
<comment type="caution">
    <text evidence="7">The sequence shown here is derived from an EMBL/GenBank/DDBJ whole genome shotgun (WGS) entry which is preliminary data.</text>
</comment>
<dbReference type="PANTHER" id="PTHR47429">
    <property type="entry name" value="PROTEIN TWIN LOV 1"/>
    <property type="match status" value="1"/>
</dbReference>
<evidence type="ECO:0000256" key="3">
    <source>
        <dbReference type="ARBA" id="ARBA00022991"/>
    </source>
</evidence>
<evidence type="ECO:0000259" key="5">
    <source>
        <dbReference type="Pfam" id="PF00615"/>
    </source>
</evidence>
<evidence type="ECO:0000256" key="4">
    <source>
        <dbReference type="SAM" id="MobiDB-lite"/>
    </source>
</evidence>
<keyword evidence="8" id="KW-1185">Reference proteome</keyword>
<dbReference type="InterPro" id="IPR044926">
    <property type="entry name" value="RGS_subdomain_2"/>
</dbReference>
<gene>
    <name evidence="7" type="ORF">SEPCBS119000_004247</name>
</gene>
<feature type="region of interest" description="Disordered" evidence="4">
    <location>
        <begin position="101"/>
        <end position="122"/>
    </location>
</feature>
<feature type="region of interest" description="Disordered" evidence="4">
    <location>
        <begin position="160"/>
        <end position="198"/>
    </location>
</feature>
<dbReference type="InterPro" id="IPR000014">
    <property type="entry name" value="PAS"/>
</dbReference>
<keyword evidence="1" id="KW-0285">Flavoprotein</keyword>
<evidence type="ECO:0000313" key="8">
    <source>
        <dbReference type="Proteomes" id="UP001642502"/>
    </source>
</evidence>
<keyword evidence="2" id="KW-0288">FMN</keyword>
<protein>
    <recommendedName>
        <fullName evidence="9">RGS domain-containing protein</fullName>
    </recommendedName>
</protein>
<dbReference type="SUPFAM" id="SSF48097">
    <property type="entry name" value="Regulator of G-protein signaling, RGS"/>
    <property type="match status" value="1"/>
</dbReference>
<accession>A0ABP0DUT9</accession>
<dbReference type="InterPro" id="IPR035965">
    <property type="entry name" value="PAS-like_dom_sf"/>
</dbReference>
<feature type="region of interest" description="Disordered" evidence="4">
    <location>
        <begin position="1"/>
        <end position="77"/>
    </location>
</feature>
<evidence type="ECO:0000313" key="7">
    <source>
        <dbReference type="EMBL" id="CAK7270752.1"/>
    </source>
</evidence>
<dbReference type="Pfam" id="PF13426">
    <property type="entry name" value="PAS_9"/>
    <property type="match status" value="1"/>
</dbReference>
<keyword evidence="3" id="KW-0157">Chromophore</keyword>
<dbReference type="Proteomes" id="UP001642502">
    <property type="component" value="Unassembled WGS sequence"/>
</dbReference>
<feature type="compositionally biased region" description="Basic and acidic residues" evidence="4">
    <location>
        <begin position="108"/>
        <end position="119"/>
    </location>
</feature>
<feature type="domain" description="PAS" evidence="6">
    <location>
        <begin position="362"/>
        <end position="447"/>
    </location>
</feature>
<dbReference type="Pfam" id="PF00615">
    <property type="entry name" value="RGS"/>
    <property type="match status" value="1"/>
</dbReference>
<dbReference type="Gene3D" id="1.10.167.10">
    <property type="entry name" value="Regulator of G-protein Signalling 4, domain 2"/>
    <property type="match status" value="1"/>
</dbReference>
<evidence type="ECO:0000259" key="6">
    <source>
        <dbReference type="Pfam" id="PF13426"/>
    </source>
</evidence>
<dbReference type="PANTHER" id="PTHR47429:SF2">
    <property type="entry name" value="PROTEIN TWIN LOV 1"/>
    <property type="match status" value="1"/>
</dbReference>
<dbReference type="InterPro" id="IPR036305">
    <property type="entry name" value="RGS_sf"/>
</dbReference>
<organism evidence="7 8">
    <name type="scientific">Sporothrix epigloea</name>
    <dbReference type="NCBI Taxonomy" id="1892477"/>
    <lineage>
        <taxon>Eukaryota</taxon>
        <taxon>Fungi</taxon>
        <taxon>Dikarya</taxon>
        <taxon>Ascomycota</taxon>
        <taxon>Pezizomycotina</taxon>
        <taxon>Sordariomycetes</taxon>
        <taxon>Sordariomycetidae</taxon>
        <taxon>Ophiostomatales</taxon>
        <taxon>Ophiostomataceae</taxon>
        <taxon>Sporothrix</taxon>
    </lineage>
</organism>
<feature type="domain" description="RGS" evidence="5">
    <location>
        <begin position="210"/>
        <end position="322"/>
    </location>
</feature>
<proteinExistence type="predicted"/>
<dbReference type="InterPro" id="IPR016137">
    <property type="entry name" value="RGS"/>
</dbReference>
<evidence type="ECO:0000256" key="2">
    <source>
        <dbReference type="ARBA" id="ARBA00022643"/>
    </source>
</evidence>